<gene>
    <name evidence="3" type="ORF">C1SCF055_LOCUS33316</name>
</gene>
<dbReference type="EMBL" id="CAMXCT010004124">
    <property type="protein sequence ID" value="CAI4007789.1"/>
    <property type="molecule type" value="Genomic_DNA"/>
</dbReference>
<reference evidence="3" key="1">
    <citation type="submission" date="2022-10" db="EMBL/GenBank/DDBJ databases">
        <authorList>
            <person name="Chen Y."/>
            <person name="Dougan E. K."/>
            <person name="Chan C."/>
            <person name="Rhodes N."/>
            <person name="Thang M."/>
        </authorList>
    </citation>
    <scope>NUCLEOTIDE SEQUENCE</scope>
</reference>
<evidence type="ECO:0000256" key="1">
    <source>
        <dbReference type="SAM" id="MobiDB-lite"/>
    </source>
</evidence>
<sequence length="130" mass="14227">MFLVVISATPLGPKLPMEPESFGPHAIGHSVGDDDHYEAGQSSNRPATSLANPEDVPSALPPGKVKFLAFFLVFLLWVGGWGAIDVLVTMIGRDKNHWSLTLYLALTLVGFLGLRCLAHRYRGYAMLDEF</sequence>
<feature type="transmembrane region" description="Helical" evidence="2">
    <location>
        <begin position="98"/>
        <end position="118"/>
    </location>
</feature>
<comment type="caution">
    <text evidence="3">The sequence shown here is derived from an EMBL/GenBank/DDBJ whole genome shotgun (WGS) entry which is preliminary data.</text>
</comment>
<dbReference type="EMBL" id="CAMXCT030004124">
    <property type="protein sequence ID" value="CAL4795101.1"/>
    <property type="molecule type" value="Genomic_DNA"/>
</dbReference>
<accession>A0A9P1DF05</accession>
<feature type="transmembrane region" description="Helical" evidence="2">
    <location>
        <begin position="67"/>
        <end position="92"/>
    </location>
</feature>
<evidence type="ECO:0008006" key="6">
    <source>
        <dbReference type="Google" id="ProtNLM"/>
    </source>
</evidence>
<evidence type="ECO:0000313" key="4">
    <source>
        <dbReference type="EMBL" id="CAL4795101.1"/>
    </source>
</evidence>
<dbReference type="Proteomes" id="UP001152797">
    <property type="component" value="Unassembled WGS sequence"/>
</dbReference>
<keyword evidence="2" id="KW-1133">Transmembrane helix</keyword>
<dbReference type="EMBL" id="CAMXCT020004124">
    <property type="protein sequence ID" value="CAL1161164.1"/>
    <property type="molecule type" value="Genomic_DNA"/>
</dbReference>
<feature type="compositionally biased region" description="Polar residues" evidence="1">
    <location>
        <begin position="40"/>
        <end position="51"/>
    </location>
</feature>
<dbReference type="OrthoDB" id="10400690at2759"/>
<feature type="region of interest" description="Disordered" evidence="1">
    <location>
        <begin position="29"/>
        <end position="56"/>
    </location>
</feature>
<evidence type="ECO:0000256" key="2">
    <source>
        <dbReference type="SAM" id="Phobius"/>
    </source>
</evidence>
<name>A0A9P1DF05_9DINO</name>
<protein>
    <recommendedName>
        <fullName evidence="6">Transmembrane protein</fullName>
    </recommendedName>
</protein>
<evidence type="ECO:0000313" key="3">
    <source>
        <dbReference type="EMBL" id="CAI4007789.1"/>
    </source>
</evidence>
<dbReference type="AlphaFoldDB" id="A0A9P1DF05"/>
<keyword evidence="5" id="KW-1185">Reference proteome</keyword>
<keyword evidence="2" id="KW-0472">Membrane</keyword>
<organism evidence="3">
    <name type="scientific">Cladocopium goreaui</name>
    <dbReference type="NCBI Taxonomy" id="2562237"/>
    <lineage>
        <taxon>Eukaryota</taxon>
        <taxon>Sar</taxon>
        <taxon>Alveolata</taxon>
        <taxon>Dinophyceae</taxon>
        <taxon>Suessiales</taxon>
        <taxon>Symbiodiniaceae</taxon>
        <taxon>Cladocopium</taxon>
    </lineage>
</organism>
<keyword evidence="2" id="KW-0812">Transmembrane</keyword>
<proteinExistence type="predicted"/>
<reference evidence="4 5" key="2">
    <citation type="submission" date="2024-05" db="EMBL/GenBank/DDBJ databases">
        <authorList>
            <person name="Chen Y."/>
            <person name="Shah S."/>
            <person name="Dougan E. K."/>
            <person name="Thang M."/>
            <person name="Chan C."/>
        </authorList>
    </citation>
    <scope>NUCLEOTIDE SEQUENCE [LARGE SCALE GENOMIC DNA]</scope>
</reference>
<evidence type="ECO:0000313" key="5">
    <source>
        <dbReference type="Proteomes" id="UP001152797"/>
    </source>
</evidence>